<dbReference type="AlphaFoldDB" id="A0A4U8Z2B7"/>
<proteinExistence type="predicted"/>
<protein>
    <submittedName>
        <fullName evidence="1">Uncharacterized protein</fullName>
    </submittedName>
</protein>
<organism evidence="1 2">
    <name type="scientific">Methylocella tundrae</name>
    <dbReference type="NCBI Taxonomy" id="227605"/>
    <lineage>
        <taxon>Bacteria</taxon>
        <taxon>Pseudomonadati</taxon>
        <taxon>Pseudomonadota</taxon>
        <taxon>Alphaproteobacteria</taxon>
        <taxon>Hyphomicrobiales</taxon>
        <taxon>Beijerinckiaceae</taxon>
        <taxon>Methylocella</taxon>
    </lineage>
</organism>
<evidence type="ECO:0000313" key="2">
    <source>
        <dbReference type="Proteomes" id="UP000294360"/>
    </source>
</evidence>
<name>A0A4U8Z2B7_METTU</name>
<evidence type="ECO:0000313" key="1">
    <source>
        <dbReference type="EMBL" id="VFU09456.1"/>
    </source>
</evidence>
<sequence length="85" mass="9595">MSCRLRPHGELSFEPVLRVADIASMLAIAETVLQKPCAKLHIKRSVHQPSDNTGWQAQIARRPLTRPARKPSHRESFAKFGVIRV</sequence>
<gene>
    <name evidence="1" type="ORF">MTUNDRAET4_2569</name>
</gene>
<accession>A0A4U8Z2B7</accession>
<reference evidence="1 2" key="1">
    <citation type="submission" date="2019-03" db="EMBL/GenBank/DDBJ databases">
        <authorList>
            <person name="Kox A.R. M."/>
        </authorList>
    </citation>
    <scope>NUCLEOTIDE SEQUENCE [LARGE SCALE GENOMIC DNA]</scope>
    <source>
        <strain evidence="1">MTUNDRAET4 annotated genome</strain>
    </source>
</reference>
<dbReference type="KEGG" id="mtun:MTUNDRAET4_2569"/>
<dbReference type="EMBL" id="LR536450">
    <property type="protein sequence ID" value="VFU09456.1"/>
    <property type="molecule type" value="Genomic_DNA"/>
</dbReference>
<dbReference type="Proteomes" id="UP000294360">
    <property type="component" value="Chromosome"/>
</dbReference>